<dbReference type="RefSeq" id="WP_129004555.1">
    <property type="nucleotide sequence ID" value="NZ_SDHZ01000002.1"/>
</dbReference>
<evidence type="ECO:0000256" key="1">
    <source>
        <dbReference type="SAM" id="SignalP"/>
    </source>
</evidence>
<sequence>MKKYFFFISFLLLHGYFCTAQSEMGANRTEAIKIAFITKELNLNPEEAQKFWPVYNEYLAELKKARQSYKDDELAFEEAIVGVRKKYKPEFKRLLKTDERVNKTYLAERRFREILKKELDNRKKLRKPANPRTY</sequence>
<protein>
    <recommendedName>
        <fullName evidence="4">Sensor of ECF-type sigma factor</fullName>
    </recommendedName>
</protein>
<dbReference type="OrthoDB" id="675330at2"/>
<accession>A0A4Q1D4U1</accession>
<gene>
    <name evidence="2" type="ORF">ESB13_15530</name>
</gene>
<feature type="chain" id="PRO_5020358145" description="Sensor of ECF-type sigma factor" evidence="1">
    <location>
        <begin position="21"/>
        <end position="134"/>
    </location>
</feature>
<keyword evidence="3" id="KW-1185">Reference proteome</keyword>
<feature type="signal peptide" evidence="1">
    <location>
        <begin position="1"/>
        <end position="20"/>
    </location>
</feature>
<comment type="caution">
    <text evidence="2">The sequence shown here is derived from an EMBL/GenBank/DDBJ whole genome shotgun (WGS) entry which is preliminary data.</text>
</comment>
<evidence type="ECO:0008006" key="4">
    <source>
        <dbReference type="Google" id="ProtNLM"/>
    </source>
</evidence>
<dbReference type="AlphaFoldDB" id="A0A4Q1D4U1"/>
<evidence type="ECO:0000313" key="3">
    <source>
        <dbReference type="Proteomes" id="UP000290545"/>
    </source>
</evidence>
<reference evidence="2 3" key="1">
    <citation type="submission" date="2019-01" db="EMBL/GenBank/DDBJ databases">
        <title>Filimonas sp. strain TTM-71.</title>
        <authorList>
            <person name="Chen W.-M."/>
        </authorList>
    </citation>
    <scope>NUCLEOTIDE SEQUENCE [LARGE SCALE GENOMIC DNA]</scope>
    <source>
        <strain evidence="2 3">TTM-71</strain>
    </source>
</reference>
<dbReference type="Proteomes" id="UP000290545">
    <property type="component" value="Unassembled WGS sequence"/>
</dbReference>
<dbReference type="EMBL" id="SDHZ01000002">
    <property type="protein sequence ID" value="RXK83502.1"/>
    <property type="molecule type" value="Genomic_DNA"/>
</dbReference>
<organism evidence="2 3">
    <name type="scientific">Filimonas effusa</name>
    <dbReference type="NCBI Taxonomy" id="2508721"/>
    <lineage>
        <taxon>Bacteria</taxon>
        <taxon>Pseudomonadati</taxon>
        <taxon>Bacteroidota</taxon>
        <taxon>Chitinophagia</taxon>
        <taxon>Chitinophagales</taxon>
        <taxon>Chitinophagaceae</taxon>
        <taxon>Filimonas</taxon>
    </lineage>
</organism>
<name>A0A4Q1D4U1_9BACT</name>
<proteinExistence type="predicted"/>
<evidence type="ECO:0000313" key="2">
    <source>
        <dbReference type="EMBL" id="RXK83502.1"/>
    </source>
</evidence>
<keyword evidence="1" id="KW-0732">Signal</keyword>